<protein>
    <submittedName>
        <fullName evidence="2">Uncharacterized protein</fullName>
    </submittedName>
</protein>
<dbReference type="Proteomes" id="UP001162483">
    <property type="component" value="Unassembled WGS sequence"/>
</dbReference>
<feature type="signal peptide" evidence="1">
    <location>
        <begin position="1"/>
        <end position="21"/>
    </location>
</feature>
<gene>
    <name evidence="2" type="ORF">SPARVUS_LOCUS14467322</name>
</gene>
<proteinExistence type="predicted"/>
<sequence length="99" mass="11617">QILRTFLLSILLFSLVPGVGGARRKRQNISTYGCRFRSYRREGWNLQNFFCAECEWKEPAVGGAQRKGWSISTSRCPSRSYRLEIWNLQNFFCAGCEWR</sequence>
<keyword evidence="3" id="KW-1185">Reference proteome</keyword>
<name>A0ABN9GPV2_9NEOB</name>
<comment type="caution">
    <text evidence="2">The sequence shown here is derived from an EMBL/GenBank/DDBJ whole genome shotgun (WGS) entry which is preliminary data.</text>
</comment>
<dbReference type="EMBL" id="CATNWA010019037">
    <property type="protein sequence ID" value="CAI9610909.1"/>
    <property type="molecule type" value="Genomic_DNA"/>
</dbReference>
<feature type="non-terminal residue" evidence="2">
    <location>
        <position position="99"/>
    </location>
</feature>
<evidence type="ECO:0000313" key="2">
    <source>
        <dbReference type="EMBL" id="CAI9610909.1"/>
    </source>
</evidence>
<accession>A0ABN9GPV2</accession>
<reference evidence="2" key="1">
    <citation type="submission" date="2023-05" db="EMBL/GenBank/DDBJ databases">
        <authorList>
            <person name="Stuckert A."/>
        </authorList>
    </citation>
    <scope>NUCLEOTIDE SEQUENCE</scope>
</reference>
<evidence type="ECO:0000256" key="1">
    <source>
        <dbReference type="SAM" id="SignalP"/>
    </source>
</evidence>
<feature type="non-terminal residue" evidence="2">
    <location>
        <position position="1"/>
    </location>
</feature>
<feature type="chain" id="PRO_5045671452" evidence="1">
    <location>
        <begin position="22"/>
        <end position="99"/>
    </location>
</feature>
<evidence type="ECO:0000313" key="3">
    <source>
        <dbReference type="Proteomes" id="UP001162483"/>
    </source>
</evidence>
<keyword evidence="1" id="KW-0732">Signal</keyword>
<organism evidence="2 3">
    <name type="scientific">Staurois parvus</name>
    <dbReference type="NCBI Taxonomy" id="386267"/>
    <lineage>
        <taxon>Eukaryota</taxon>
        <taxon>Metazoa</taxon>
        <taxon>Chordata</taxon>
        <taxon>Craniata</taxon>
        <taxon>Vertebrata</taxon>
        <taxon>Euteleostomi</taxon>
        <taxon>Amphibia</taxon>
        <taxon>Batrachia</taxon>
        <taxon>Anura</taxon>
        <taxon>Neobatrachia</taxon>
        <taxon>Ranoidea</taxon>
        <taxon>Ranidae</taxon>
        <taxon>Staurois</taxon>
    </lineage>
</organism>